<dbReference type="EMBL" id="PCST01000038">
    <property type="protein sequence ID" value="PIP55496.1"/>
    <property type="molecule type" value="Genomic_DNA"/>
</dbReference>
<feature type="transmembrane region" description="Helical" evidence="8">
    <location>
        <begin position="44"/>
        <end position="67"/>
    </location>
</feature>
<feature type="transmembrane region" description="Helical" evidence="8">
    <location>
        <begin position="17"/>
        <end position="38"/>
    </location>
</feature>
<keyword evidence="7" id="KW-0479">Metal-binding</keyword>
<evidence type="ECO:0000313" key="9">
    <source>
        <dbReference type="EMBL" id="PIP55496.1"/>
    </source>
</evidence>
<evidence type="ECO:0000256" key="5">
    <source>
        <dbReference type="ARBA" id="ARBA00022989"/>
    </source>
</evidence>
<sequence>MNGTEILRHRSNDIVSAILHLIGVVLATAVLVVLVVFGAREGSVWHVVGYSLYGFGLIALYFSSALYHFVPQTMPRFKHIAQRFDHAMIYVLIAATYTPITFIMLSGGWRWSLFGIIWGLAVIGVIIKLLWLPVPKFLPVALYAGMGWLIVVAFSPLLASMDFNELMLLVAGGFSYTLGILFFALERVFRQRKYFWMHELFHVCVLGGSALHTIVMFFIL</sequence>
<feature type="transmembrane region" description="Helical" evidence="8">
    <location>
        <begin position="87"/>
        <end position="105"/>
    </location>
</feature>
<evidence type="ECO:0000256" key="2">
    <source>
        <dbReference type="ARBA" id="ARBA00008488"/>
    </source>
</evidence>
<evidence type="ECO:0000256" key="4">
    <source>
        <dbReference type="ARBA" id="ARBA00022692"/>
    </source>
</evidence>
<keyword evidence="6 8" id="KW-0472">Membrane</keyword>
<protein>
    <submittedName>
        <fullName evidence="9">Hemolysin III</fullName>
    </submittedName>
</protein>
<feature type="binding site" evidence="7">
    <location>
        <position position="68"/>
    </location>
    <ligand>
        <name>Zn(2+)</name>
        <dbReference type="ChEBI" id="CHEBI:29105"/>
    </ligand>
</feature>
<keyword evidence="4 8" id="KW-0812">Transmembrane</keyword>
<feature type="transmembrane region" description="Helical" evidence="8">
    <location>
        <begin position="111"/>
        <end position="131"/>
    </location>
</feature>
<evidence type="ECO:0000256" key="8">
    <source>
        <dbReference type="SAM" id="Phobius"/>
    </source>
</evidence>
<dbReference type="Pfam" id="PF03006">
    <property type="entry name" value="HlyIII"/>
    <property type="match status" value="1"/>
</dbReference>
<name>A0A2H0BCZ2_9BACT</name>
<dbReference type="InterPro" id="IPR005744">
    <property type="entry name" value="Hy-lIII"/>
</dbReference>
<evidence type="ECO:0000256" key="1">
    <source>
        <dbReference type="ARBA" id="ARBA00004651"/>
    </source>
</evidence>
<feature type="transmembrane region" description="Helical" evidence="8">
    <location>
        <begin position="200"/>
        <end position="219"/>
    </location>
</feature>
<dbReference type="InterPro" id="IPR004254">
    <property type="entry name" value="AdipoR/HlyIII-related"/>
</dbReference>
<dbReference type="Proteomes" id="UP000229794">
    <property type="component" value="Unassembled WGS sequence"/>
</dbReference>
<keyword evidence="7" id="KW-0862">Zinc</keyword>
<feature type="binding site" evidence="7">
    <location>
        <position position="198"/>
    </location>
    <ligand>
        <name>Zn(2+)</name>
        <dbReference type="ChEBI" id="CHEBI:29105"/>
    </ligand>
</feature>
<evidence type="ECO:0000313" key="10">
    <source>
        <dbReference type="Proteomes" id="UP000229794"/>
    </source>
</evidence>
<feature type="binding site" evidence="7">
    <location>
        <position position="202"/>
    </location>
    <ligand>
        <name>Zn(2+)</name>
        <dbReference type="ChEBI" id="CHEBI:29105"/>
    </ligand>
</feature>
<dbReference type="PANTHER" id="PTHR20855">
    <property type="entry name" value="ADIPOR/PROGESTIN RECEPTOR-RELATED"/>
    <property type="match status" value="1"/>
</dbReference>
<keyword evidence="5 8" id="KW-1133">Transmembrane helix</keyword>
<evidence type="ECO:0000256" key="3">
    <source>
        <dbReference type="ARBA" id="ARBA00022475"/>
    </source>
</evidence>
<dbReference type="GO" id="GO:0005886">
    <property type="term" value="C:plasma membrane"/>
    <property type="evidence" value="ECO:0007669"/>
    <property type="project" value="UniProtKB-SubCell"/>
</dbReference>
<keyword evidence="3" id="KW-1003">Cell membrane</keyword>
<comment type="caution">
    <text evidence="9">The sequence shown here is derived from an EMBL/GenBank/DDBJ whole genome shotgun (WGS) entry which is preliminary data.</text>
</comment>
<comment type="similarity">
    <text evidence="2">Belongs to the UPF0073 (Hly-III) family.</text>
</comment>
<evidence type="ECO:0000256" key="7">
    <source>
        <dbReference type="PIRSR" id="PIRSR604254-1"/>
    </source>
</evidence>
<dbReference type="PANTHER" id="PTHR20855:SF3">
    <property type="entry name" value="LD03007P"/>
    <property type="match status" value="1"/>
</dbReference>
<dbReference type="GO" id="GO:0140911">
    <property type="term" value="F:pore-forming activity"/>
    <property type="evidence" value="ECO:0007669"/>
    <property type="project" value="InterPro"/>
</dbReference>
<reference evidence="9 10" key="1">
    <citation type="submission" date="2017-09" db="EMBL/GenBank/DDBJ databases">
        <title>Depth-based differentiation of microbial function through sediment-hosted aquifers and enrichment of novel symbionts in the deep terrestrial subsurface.</title>
        <authorList>
            <person name="Probst A.J."/>
            <person name="Ladd B."/>
            <person name="Jarett J.K."/>
            <person name="Geller-Mcgrath D.E."/>
            <person name="Sieber C.M."/>
            <person name="Emerson J.B."/>
            <person name="Anantharaman K."/>
            <person name="Thomas B.C."/>
            <person name="Malmstrom R."/>
            <person name="Stieglmeier M."/>
            <person name="Klingl A."/>
            <person name="Woyke T."/>
            <person name="Ryan C.M."/>
            <person name="Banfield J.F."/>
        </authorList>
    </citation>
    <scope>NUCLEOTIDE SEQUENCE [LARGE SCALE GENOMIC DNA]</scope>
    <source>
        <strain evidence="9">CG22_combo_CG10-13_8_21_14_all_42_17</strain>
    </source>
</reference>
<accession>A0A2H0BCZ2</accession>
<organism evidence="9 10">
    <name type="scientific">Candidatus Zambryskibacteria bacterium CG22_combo_CG10-13_8_21_14_all_42_17</name>
    <dbReference type="NCBI Taxonomy" id="1975118"/>
    <lineage>
        <taxon>Bacteria</taxon>
        <taxon>Candidatus Zambryskiibacteriota</taxon>
    </lineage>
</organism>
<dbReference type="NCBIfam" id="TIGR01065">
    <property type="entry name" value="hlyIII"/>
    <property type="match status" value="1"/>
</dbReference>
<dbReference type="GO" id="GO:0046872">
    <property type="term" value="F:metal ion binding"/>
    <property type="evidence" value="ECO:0007669"/>
    <property type="project" value="UniProtKB-KW"/>
</dbReference>
<evidence type="ECO:0000256" key="6">
    <source>
        <dbReference type="ARBA" id="ARBA00023136"/>
    </source>
</evidence>
<dbReference type="AlphaFoldDB" id="A0A2H0BCZ2"/>
<feature type="transmembrane region" description="Helical" evidence="8">
    <location>
        <begin position="166"/>
        <end position="188"/>
    </location>
</feature>
<comment type="subcellular location">
    <subcellularLocation>
        <location evidence="1">Cell membrane</location>
        <topology evidence="1">Multi-pass membrane protein</topology>
    </subcellularLocation>
</comment>
<gene>
    <name evidence="9" type="ORF">COX06_02975</name>
</gene>
<proteinExistence type="inferred from homology"/>
<feature type="transmembrane region" description="Helical" evidence="8">
    <location>
        <begin position="140"/>
        <end position="160"/>
    </location>
</feature>